<sequence>MKKSLIALLVGTFTGFSHTYAMTILNDEQLSEVEGQALINLEYQKGISATDAQGKSYNQTNMGFYKLALSAEMELNANIKKLQLGCGGENNAIRAASCDIDIDNLGLSGLPLNADGSINTNYTADQRAASSAKITNPFVQIAIKNPDSAATRQVLGFRVSAEKIAGLLTLGTHNDQDAKGNGIPNGINSFSGYMKTKTASGVAVTGSRSMTYADTQLKINGEVSGRLLGSSSGTTCVGGFLDPCHNVSYTSDSYNLNLSSTSAPFTINSTIVSGTRMKDVMLKGSGTVGKIDFSGQLTAKVLGLLNLEKQVSGNITGLKTDITVNQSLGLIHALYLNNPASLSLQAESILWPGAAVGANKGWWLAMEDEVELGSLSPNTEVAITDEVLKQTIAGINKDLTENPRNCGNLLTGCIGGSALVVGNVPMGSTTLDFPLTNLSLQGQNFKPNCFGGHRFC</sequence>
<evidence type="ECO:0000313" key="1">
    <source>
        <dbReference type="EMBL" id="HJF28692.1"/>
    </source>
</evidence>
<evidence type="ECO:0000313" key="2">
    <source>
        <dbReference type="Proteomes" id="UP000787156"/>
    </source>
</evidence>
<dbReference type="AlphaFoldDB" id="A0A9D2UU56"/>
<dbReference type="EMBL" id="DYWX01000114">
    <property type="protein sequence ID" value="HJF28692.1"/>
    <property type="molecule type" value="Genomic_DNA"/>
</dbReference>
<protein>
    <submittedName>
        <fullName evidence="1">Uncharacterized protein</fullName>
    </submittedName>
</protein>
<gene>
    <name evidence="1" type="ORF">K8V79_10710</name>
</gene>
<reference evidence="1" key="1">
    <citation type="journal article" date="2021" name="PeerJ">
        <title>Extensive microbial diversity within the chicken gut microbiome revealed by metagenomics and culture.</title>
        <authorList>
            <person name="Gilroy R."/>
            <person name="Ravi A."/>
            <person name="Getino M."/>
            <person name="Pursley I."/>
            <person name="Horton D.L."/>
            <person name="Alikhan N.F."/>
            <person name="Baker D."/>
            <person name="Gharbi K."/>
            <person name="Hall N."/>
            <person name="Watson M."/>
            <person name="Adriaenssens E.M."/>
            <person name="Foster-Nyarko E."/>
            <person name="Jarju S."/>
            <person name="Secka A."/>
            <person name="Antonio M."/>
            <person name="Oren A."/>
            <person name="Chaudhuri R.R."/>
            <person name="La Ragione R."/>
            <person name="Hildebrand F."/>
            <person name="Pallen M.J."/>
        </authorList>
    </citation>
    <scope>NUCLEOTIDE SEQUENCE</scope>
    <source>
        <strain evidence="1">CHK135-1449</strain>
    </source>
</reference>
<proteinExistence type="predicted"/>
<comment type="caution">
    <text evidence="1">The sequence shown here is derived from an EMBL/GenBank/DDBJ whole genome shotgun (WGS) entry which is preliminary data.</text>
</comment>
<accession>A0A9D2UU56</accession>
<dbReference type="Proteomes" id="UP000787156">
    <property type="component" value="Unassembled WGS sequence"/>
</dbReference>
<reference evidence="1" key="2">
    <citation type="submission" date="2021-09" db="EMBL/GenBank/DDBJ databases">
        <authorList>
            <person name="Gilroy R."/>
        </authorList>
    </citation>
    <scope>NUCLEOTIDE SEQUENCE</scope>
    <source>
        <strain evidence="1">CHK135-1449</strain>
    </source>
</reference>
<organism evidence="1 2">
    <name type="scientific">Acinetobacter lwoffii</name>
    <dbReference type="NCBI Taxonomy" id="28090"/>
    <lineage>
        <taxon>Bacteria</taxon>
        <taxon>Pseudomonadati</taxon>
        <taxon>Pseudomonadota</taxon>
        <taxon>Gammaproteobacteria</taxon>
        <taxon>Moraxellales</taxon>
        <taxon>Moraxellaceae</taxon>
        <taxon>Acinetobacter</taxon>
    </lineage>
</organism>
<name>A0A9D2UU56_ACILW</name>